<proteinExistence type="predicted"/>
<dbReference type="RefSeq" id="WP_380430398.1">
    <property type="nucleotide sequence ID" value="NZ_JBHSAC010000027.1"/>
</dbReference>
<evidence type="ECO:0000313" key="1">
    <source>
        <dbReference type="EMBL" id="MFC3931789.1"/>
    </source>
</evidence>
<gene>
    <name evidence="1" type="ORF">ACFOSE_03160</name>
</gene>
<name>A0ABV8CZU6_9STRE</name>
<dbReference type="EMBL" id="JBHSAC010000027">
    <property type="protein sequence ID" value="MFC3931789.1"/>
    <property type="molecule type" value="Genomic_DNA"/>
</dbReference>
<comment type="caution">
    <text evidence="1">The sequence shown here is derived from an EMBL/GenBank/DDBJ whole genome shotgun (WGS) entry which is preliminary data.</text>
</comment>
<keyword evidence="2" id="KW-1185">Reference proteome</keyword>
<sequence length="53" mass="6160">MMKRLLSYKLVRLVLALLLTALLALSGLLQTGEKIQEKSYSDYQLWNQTHPRN</sequence>
<organism evidence="1 2">
    <name type="scientific">Streptococcus dentapri</name>
    <dbReference type="NCBI Taxonomy" id="573564"/>
    <lineage>
        <taxon>Bacteria</taxon>
        <taxon>Bacillati</taxon>
        <taxon>Bacillota</taxon>
        <taxon>Bacilli</taxon>
        <taxon>Lactobacillales</taxon>
        <taxon>Streptococcaceae</taxon>
        <taxon>Streptococcus</taxon>
    </lineage>
</organism>
<reference evidence="2" key="1">
    <citation type="journal article" date="2019" name="Int. J. Syst. Evol. Microbiol.">
        <title>The Global Catalogue of Microorganisms (GCM) 10K type strain sequencing project: providing services to taxonomists for standard genome sequencing and annotation.</title>
        <authorList>
            <consortium name="The Broad Institute Genomics Platform"/>
            <consortium name="The Broad Institute Genome Sequencing Center for Infectious Disease"/>
            <person name="Wu L."/>
            <person name="Ma J."/>
        </authorList>
    </citation>
    <scope>NUCLEOTIDE SEQUENCE [LARGE SCALE GENOMIC DNA]</scope>
    <source>
        <strain evidence="2">CCUG 58728</strain>
    </source>
</reference>
<accession>A0ABV8CZU6</accession>
<protein>
    <submittedName>
        <fullName evidence="1">Uncharacterized protein</fullName>
    </submittedName>
</protein>
<evidence type="ECO:0000313" key="2">
    <source>
        <dbReference type="Proteomes" id="UP001595901"/>
    </source>
</evidence>
<dbReference type="Proteomes" id="UP001595901">
    <property type="component" value="Unassembled WGS sequence"/>
</dbReference>